<dbReference type="Proteomes" id="UP000002945">
    <property type="component" value="Unassembled WGS sequence"/>
</dbReference>
<sequence>MGAIDSQHEKESPIFLLIFLFLVFLLFLHSYIAMIVGGVVLTRVIEIVLFVIFITILVFSFSTAHKDE</sequence>
<proteinExistence type="predicted"/>
<feature type="transmembrane region" description="Helical" evidence="1">
    <location>
        <begin position="44"/>
        <end position="64"/>
    </location>
</feature>
<gene>
    <name evidence="2" type="ORF">KAOT1_16108</name>
</gene>
<dbReference type="HOGENOM" id="CLU_2788466_0_0_10"/>
<keyword evidence="3" id="KW-1185">Reference proteome</keyword>
<keyword evidence="1" id="KW-0812">Transmembrane</keyword>
<name>A9DQV9_9FLAO</name>
<dbReference type="STRING" id="391587.KAOT1_16108"/>
<organism evidence="2 3">
    <name type="scientific">Kordia algicida OT-1</name>
    <dbReference type="NCBI Taxonomy" id="391587"/>
    <lineage>
        <taxon>Bacteria</taxon>
        <taxon>Pseudomonadati</taxon>
        <taxon>Bacteroidota</taxon>
        <taxon>Flavobacteriia</taxon>
        <taxon>Flavobacteriales</taxon>
        <taxon>Flavobacteriaceae</taxon>
        <taxon>Kordia</taxon>
    </lineage>
</organism>
<comment type="caution">
    <text evidence="2">The sequence shown here is derived from an EMBL/GenBank/DDBJ whole genome shotgun (WGS) entry which is preliminary data.</text>
</comment>
<dbReference type="AlphaFoldDB" id="A9DQV9"/>
<protein>
    <submittedName>
        <fullName evidence="2">Uncharacterized protein</fullName>
    </submittedName>
</protein>
<keyword evidence="1" id="KW-0472">Membrane</keyword>
<evidence type="ECO:0000256" key="1">
    <source>
        <dbReference type="SAM" id="Phobius"/>
    </source>
</evidence>
<accession>A9DQV9</accession>
<keyword evidence="1" id="KW-1133">Transmembrane helix</keyword>
<evidence type="ECO:0000313" key="3">
    <source>
        <dbReference type="Proteomes" id="UP000002945"/>
    </source>
</evidence>
<evidence type="ECO:0000313" key="2">
    <source>
        <dbReference type="EMBL" id="EDP96703.1"/>
    </source>
</evidence>
<dbReference type="EMBL" id="ABIB01000003">
    <property type="protein sequence ID" value="EDP96703.1"/>
    <property type="molecule type" value="Genomic_DNA"/>
</dbReference>
<reference evidence="2 3" key="1">
    <citation type="journal article" date="2011" name="J. Bacteriol.">
        <title>Genome sequence of the algicidal bacterium Kordia algicida OT-1.</title>
        <authorList>
            <person name="Lee H.S."/>
            <person name="Kang S.G."/>
            <person name="Kwon K.K."/>
            <person name="Lee J.H."/>
            <person name="Kim S.J."/>
        </authorList>
    </citation>
    <scope>NUCLEOTIDE SEQUENCE [LARGE SCALE GENOMIC DNA]</scope>
    <source>
        <strain evidence="2 3">OT-1</strain>
    </source>
</reference>
<feature type="transmembrane region" description="Helical" evidence="1">
    <location>
        <begin position="12"/>
        <end position="32"/>
    </location>
</feature>